<comment type="similarity">
    <text evidence="2">Belongs to the cytochrome c oxidase bacterial subunit 4 family.</text>
</comment>
<evidence type="ECO:0000256" key="1">
    <source>
        <dbReference type="ARBA" id="ARBA00004651"/>
    </source>
</evidence>
<keyword evidence="5" id="KW-1003">Cell membrane</keyword>
<evidence type="ECO:0000313" key="16">
    <source>
        <dbReference type="Proteomes" id="UP000198704"/>
    </source>
</evidence>
<dbReference type="STRING" id="582672.SAMN05216360_101460"/>
<comment type="subcellular location">
    <subcellularLocation>
        <location evidence="1">Cell membrane</location>
        <topology evidence="1">Multi-pass membrane protein</topology>
    </subcellularLocation>
</comment>
<dbReference type="AlphaFoldDB" id="A0A1G9S271"/>
<gene>
    <name evidence="15" type="ORF">SAMN05216360_101460</name>
</gene>
<evidence type="ECO:0000256" key="4">
    <source>
        <dbReference type="ARBA" id="ARBA00014689"/>
    </source>
</evidence>
<dbReference type="OrthoDB" id="7278008at2"/>
<dbReference type="EMBL" id="FNHS01000001">
    <property type="protein sequence ID" value="SDM29367.1"/>
    <property type="molecule type" value="Genomic_DNA"/>
</dbReference>
<comment type="subunit">
    <text evidence="3">Heterooctamer of two A chains, two B chains, two C chains and two D chains.</text>
</comment>
<name>A0A1G9S271_9HYPH</name>
<dbReference type="GO" id="GO:0005886">
    <property type="term" value="C:plasma membrane"/>
    <property type="evidence" value="ECO:0007669"/>
    <property type="project" value="UniProtKB-SubCell"/>
</dbReference>
<feature type="transmembrane region" description="Helical" evidence="14">
    <location>
        <begin position="125"/>
        <end position="147"/>
    </location>
</feature>
<evidence type="ECO:0000256" key="11">
    <source>
        <dbReference type="ARBA" id="ARBA00030211"/>
    </source>
</evidence>
<keyword evidence="6 14" id="KW-0812">Transmembrane</keyword>
<organism evidence="15 16">
    <name type="scientific">Methylobacterium phyllostachyos</name>
    <dbReference type="NCBI Taxonomy" id="582672"/>
    <lineage>
        <taxon>Bacteria</taxon>
        <taxon>Pseudomonadati</taxon>
        <taxon>Pseudomonadota</taxon>
        <taxon>Alphaproteobacteria</taxon>
        <taxon>Hyphomicrobiales</taxon>
        <taxon>Methylobacteriaceae</taxon>
        <taxon>Methylobacterium</taxon>
    </lineage>
</organism>
<protein>
    <recommendedName>
        <fullName evidence="4">Cytochrome bo(3) ubiquinol oxidase subunit 4</fullName>
    </recommendedName>
    <alternativeName>
        <fullName evidence="13">Cytochrome o ubiquinol oxidase subunit 4</fullName>
    </alternativeName>
    <alternativeName>
        <fullName evidence="10">Oxidase bo(3) subunit 4</fullName>
    </alternativeName>
    <alternativeName>
        <fullName evidence="11">Ubiquinol oxidase polypeptide IV</fullName>
    </alternativeName>
    <alternativeName>
        <fullName evidence="12">Ubiquinol oxidase subunit 4</fullName>
    </alternativeName>
</protein>
<dbReference type="GO" id="GO:0009486">
    <property type="term" value="F:cytochrome bo3 ubiquinol oxidase activity"/>
    <property type="evidence" value="ECO:0007669"/>
    <property type="project" value="TreeGrafter"/>
</dbReference>
<evidence type="ECO:0000313" key="15">
    <source>
        <dbReference type="EMBL" id="SDM29367.1"/>
    </source>
</evidence>
<dbReference type="PANTHER" id="PTHR36835:SF1">
    <property type="entry name" value="CYTOCHROME BO(3) UBIQUINOL OXIDASE SUBUNIT 4"/>
    <property type="match status" value="1"/>
</dbReference>
<dbReference type="InterPro" id="IPR050968">
    <property type="entry name" value="Cytochrome_c_oxidase_bac_sub4"/>
</dbReference>
<reference evidence="16" key="1">
    <citation type="submission" date="2016-10" db="EMBL/GenBank/DDBJ databases">
        <authorList>
            <person name="Varghese N."/>
            <person name="Submissions S."/>
        </authorList>
    </citation>
    <scope>NUCLEOTIDE SEQUENCE [LARGE SCALE GENOMIC DNA]</scope>
    <source>
        <strain evidence="16">BL47</strain>
    </source>
</reference>
<dbReference type="GO" id="GO:0009319">
    <property type="term" value="C:cytochrome o ubiquinol oxidase complex"/>
    <property type="evidence" value="ECO:0007669"/>
    <property type="project" value="TreeGrafter"/>
</dbReference>
<dbReference type="InterPro" id="IPR005171">
    <property type="entry name" value="Cyt_c_oxidase_su4_prok"/>
</dbReference>
<evidence type="ECO:0000256" key="8">
    <source>
        <dbReference type="ARBA" id="ARBA00023136"/>
    </source>
</evidence>
<evidence type="ECO:0000256" key="12">
    <source>
        <dbReference type="ARBA" id="ARBA00031887"/>
    </source>
</evidence>
<dbReference type="GO" id="GO:0015078">
    <property type="term" value="F:proton transmembrane transporter activity"/>
    <property type="evidence" value="ECO:0007669"/>
    <property type="project" value="TreeGrafter"/>
</dbReference>
<evidence type="ECO:0000256" key="14">
    <source>
        <dbReference type="SAM" id="Phobius"/>
    </source>
</evidence>
<proteinExistence type="inferred from homology"/>
<keyword evidence="8 14" id="KW-0472">Membrane</keyword>
<dbReference type="RefSeq" id="WP_091712899.1">
    <property type="nucleotide sequence ID" value="NZ_FNHS01000001.1"/>
</dbReference>
<sequence>MSARSETRAAVLAKALGAAALLGASSLIIGRKGRRLEDGHPPAARERPTDDDLHSRHVDLITYVIGYALALTLTCLAFGFVYWHWFAAQTALGLVLGLALVQALVHFRCFLHINLKRSARDDRQLILFSTLIVLLMVGGTLVVLFNLRMRMM</sequence>
<evidence type="ECO:0000256" key="2">
    <source>
        <dbReference type="ARBA" id="ARBA00008079"/>
    </source>
</evidence>
<evidence type="ECO:0000256" key="9">
    <source>
        <dbReference type="ARBA" id="ARBA00025694"/>
    </source>
</evidence>
<keyword evidence="7 14" id="KW-1133">Transmembrane helix</keyword>
<dbReference type="Pfam" id="PF03626">
    <property type="entry name" value="COX4_pro"/>
    <property type="match status" value="1"/>
</dbReference>
<dbReference type="Proteomes" id="UP000198704">
    <property type="component" value="Unassembled WGS sequence"/>
</dbReference>
<feature type="transmembrane region" description="Helical" evidence="14">
    <location>
        <begin position="91"/>
        <end position="113"/>
    </location>
</feature>
<dbReference type="GO" id="GO:0019646">
    <property type="term" value="P:aerobic electron transport chain"/>
    <property type="evidence" value="ECO:0007669"/>
    <property type="project" value="TreeGrafter"/>
</dbReference>
<comment type="function">
    <text evidence="9">Cytochrome bo(3) ubiquinol terminal oxidase is the component of the aerobic respiratory chain of E.coli that predominates when cells are grown at high aeration. Has proton pump activity across the membrane in addition to electron transfer, pumping 2 protons/electron.</text>
</comment>
<evidence type="ECO:0000256" key="5">
    <source>
        <dbReference type="ARBA" id="ARBA00022475"/>
    </source>
</evidence>
<evidence type="ECO:0000256" key="13">
    <source>
        <dbReference type="ARBA" id="ARBA00032185"/>
    </source>
</evidence>
<keyword evidence="16" id="KW-1185">Reference proteome</keyword>
<accession>A0A1G9S271</accession>
<evidence type="ECO:0000256" key="6">
    <source>
        <dbReference type="ARBA" id="ARBA00022692"/>
    </source>
</evidence>
<dbReference type="GO" id="GO:0015990">
    <property type="term" value="P:electron transport coupled proton transport"/>
    <property type="evidence" value="ECO:0007669"/>
    <property type="project" value="TreeGrafter"/>
</dbReference>
<evidence type="ECO:0000256" key="3">
    <source>
        <dbReference type="ARBA" id="ARBA00011700"/>
    </source>
</evidence>
<feature type="transmembrane region" description="Helical" evidence="14">
    <location>
        <begin position="60"/>
        <end position="85"/>
    </location>
</feature>
<dbReference type="PANTHER" id="PTHR36835">
    <property type="entry name" value="CYTOCHROME BO(3) UBIQUINOL OXIDASE SUBUNIT 4"/>
    <property type="match status" value="1"/>
</dbReference>
<feature type="transmembrane region" description="Helical" evidence="14">
    <location>
        <begin position="12"/>
        <end position="30"/>
    </location>
</feature>
<evidence type="ECO:0000256" key="7">
    <source>
        <dbReference type="ARBA" id="ARBA00022989"/>
    </source>
</evidence>
<evidence type="ECO:0000256" key="10">
    <source>
        <dbReference type="ARBA" id="ARBA00030071"/>
    </source>
</evidence>